<evidence type="ECO:0000256" key="3">
    <source>
        <dbReference type="ARBA" id="ARBA00022448"/>
    </source>
</evidence>
<evidence type="ECO:0000313" key="9">
    <source>
        <dbReference type="EMBL" id="RKH31921.1"/>
    </source>
</evidence>
<feature type="transmembrane region" description="Helical" evidence="8">
    <location>
        <begin position="235"/>
        <end position="252"/>
    </location>
</feature>
<feature type="transmembrane region" description="Helical" evidence="8">
    <location>
        <begin position="104"/>
        <end position="121"/>
    </location>
</feature>
<feature type="transmembrane region" description="Helical" evidence="8">
    <location>
        <begin position="80"/>
        <end position="98"/>
    </location>
</feature>
<keyword evidence="4 8" id="KW-1003">Cell membrane</keyword>
<evidence type="ECO:0000256" key="2">
    <source>
        <dbReference type="ARBA" id="ARBA00009142"/>
    </source>
</evidence>
<keyword evidence="7 8" id="KW-0472">Membrane</keyword>
<accession>A0A3A8MQF9</accession>
<dbReference type="PANTHER" id="PTHR30269:SF0">
    <property type="entry name" value="MEMBRANE TRANSPORTER PROTEIN YFCA-RELATED"/>
    <property type="match status" value="1"/>
</dbReference>
<dbReference type="GO" id="GO:0005886">
    <property type="term" value="C:plasma membrane"/>
    <property type="evidence" value="ECO:0007669"/>
    <property type="project" value="UniProtKB-SubCell"/>
</dbReference>
<dbReference type="RefSeq" id="WP_120630054.1">
    <property type="nucleotide sequence ID" value="NZ_RAWG01000434.1"/>
</dbReference>
<evidence type="ECO:0000256" key="6">
    <source>
        <dbReference type="ARBA" id="ARBA00022989"/>
    </source>
</evidence>
<dbReference type="InterPro" id="IPR002781">
    <property type="entry name" value="TM_pro_TauE-like"/>
</dbReference>
<keyword evidence="6 8" id="KW-1133">Transmembrane helix</keyword>
<feature type="transmembrane region" description="Helical" evidence="8">
    <location>
        <begin position="142"/>
        <end position="169"/>
    </location>
</feature>
<evidence type="ECO:0000256" key="1">
    <source>
        <dbReference type="ARBA" id="ARBA00004651"/>
    </source>
</evidence>
<reference evidence="10" key="1">
    <citation type="submission" date="2018-09" db="EMBL/GenBank/DDBJ databases">
        <authorList>
            <person name="Livingstone P.G."/>
            <person name="Whitworth D.E."/>
        </authorList>
    </citation>
    <scope>NUCLEOTIDE SEQUENCE [LARGE SCALE GENOMIC DNA]</scope>
    <source>
        <strain evidence="10">CA040B</strain>
    </source>
</reference>
<evidence type="ECO:0000313" key="10">
    <source>
        <dbReference type="Proteomes" id="UP000273405"/>
    </source>
</evidence>
<evidence type="ECO:0000256" key="8">
    <source>
        <dbReference type="RuleBase" id="RU363041"/>
    </source>
</evidence>
<dbReference type="InterPro" id="IPR052017">
    <property type="entry name" value="TSUP"/>
</dbReference>
<sequence>MDLEVSALKLGLLCLAALSAGFVDAIAGGGGLITLPALLTAGLPTHVALGTNKGQSVFGSGAALVRFARAGLVDKKLAQVTFPFGLLGALGGAALVLLLSPEVLKPLVLVLLVAVAVFLAFRRAPPRQDGVEPSPRPRAQAIGALIALAIGTYDGFFGPGTGTFLIVAFSSLLGHGLARASADAKVVNFASNLASMTLFAVRGVVLWKVALPMAAAQFTGAWLGAHVAVKGGDRLVRIVVLCVVAALVLKLGRDVWFNWSEA</sequence>
<dbReference type="Pfam" id="PF01925">
    <property type="entry name" value="TauE"/>
    <property type="match status" value="1"/>
</dbReference>
<dbReference type="OrthoDB" id="554695at2"/>
<dbReference type="Proteomes" id="UP000273405">
    <property type="component" value="Unassembled WGS sequence"/>
</dbReference>
<keyword evidence="3" id="KW-0813">Transport</keyword>
<dbReference type="AlphaFoldDB" id="A0A3A8MQF9"/>
<keyword evidence="5 8" id="KW-0812">Transmembrane</keyword>
<gene>
    <name evidence="9" type="ORF">D7X12_37930</name>
</gene>
<feature type="transmembrane region" description="Helical" evidence="8">
    <location>
        <begin position="205"/>
        <end position="223"/>
    </location>
</feature>
<evidence type="ECO:0000256" key="4">
    <source>
        <dbReference type="ARBA" id="ARBA00022475"/>
    </source>
</evidence>
<comment type="subcellular location">
    <subcellularLocation>
        <location evidence="1 8">Cell membrane</location>
        <topology evidence="1 8">Multi-pass membrane protein</topology>
    </subcellularLocation>
</comment>
<keyword evidence="10" id="KW-1185">Reference proteome</keyword>
<dbReference type="PANTHER" id="PTHR30269">
    <property type="entry name" value="TRANSMEMBRANE PROTEIN YFCA"/>
    <property type="match status" value="1"/>
</dbReference>
<comment type="similarity">
    <text evidence="2 8">Belongs to the 4-toluene sulfonate uptake permease (TSUP) (TC 2.A.102) family.</text>
</comment>
<name>A0A3A8MQF9_9BACT</name>
<comment type="caution">
    <text evidence="9">The sequence shown here is derived from an EMBL/GenBank/DDBJ whole genome shotgun (WGS) entry which is preliminary data.</text>
</comment>
<evidence type="ECO:0000256" key="7">
    <source>
        <dbReference type="ARBA" id="ARBA00023136"/>
    </source>
</evidence>
<organism evidence="9 10">
    <name type="scientific">Corallococcus sicarius</name>
    <dbReference type="NCBI Taxonomy" id="2316726"/>
    <lineage>
        <taxon>Bacteria</taxon>
        <taxon>Pseudomonadati</taxon>
        <taxon>Myxococcota</taxon>
        <taxon>Myxococcia</taxon>
        <taxon>Myxococcales</taxon>
        <taxon>Cystobacterineae</taxon>
        <taxon>Myxococcaceae</taxon>
        <taxon>Corallococcus</taxon>
    </lineage>
</organism>
<proteinExistence type="inferred from homology"/>
<protein>
    <recommendedName>
        <fullName evidence="8">Probable membrane transporter protein</fullName>
    </recommendedName>
</protein>
<evidence type="ECO:0000256" key="5">
    <source>
        <dbReference type="ARBA" id="ARBA00022692"/>
    </source>
</evidence>
<dbReference type="EMBL" id="RAWG01000434">
    <property type="protein sequence ID" value="RKH31921.1"/>
    <property type="molecule type" value="Genomic_DNA"/>
</dbReference>